<dbReference type="OrthoDB" id="10582741at2759"/>
<name>A0A9W9JEJ5_9EURO</name>
<sequence>MFGKEETPPDDPTLPAAARLNEIYIGEDWKPTPEDYSNVPTVPTDAARQGAMNYKLPEDIPQRKDCVGFVKAMTWTSIFFTAAITTAAIAFISFLCWIGPRQHLEALEHKANAYNQSHHNATEESFKPPPPTYIPRFWEESSIPIPTASLSSSLLTSVSLSTTPATHTTFITRTGAATSVQSTPQTFSA</sequence>
<comment type="caution">
    <text evidence="2">The sequence shown here is derived from an EMBL/GenBank/DDBJ whole genome shotgun (WGS) entry which is preliminary data.</text>
</comment>
<dbReference type="AlphaFoldDB" id="A0A9W9JEJ5"/>
<protein>
    <submittedName>
        <fullName evidence="2">Uncharacterized protein</fullName>
    </submittedName>
</protein>
<keyword evidence="1" id="KW-1133">Transmembrane helix</keyword>
<evidence type="ECO:0000313" key="2">
    <source>
        <dbReference type="EMBL" id="KAJ5195440.1"/>
    </source>
</evidence>
<evidence type="ECO:0000256" key="1">
    <source>
        <dbReference type="SAM" id="Phobius"/>
    </source>
</evidence>
<dbReference type="EMBL" id="JAPQKR010000015">
    <property type="protein sequence ID" value="KAJ5195440.1"/>
    <property type="molecule type" value="Genomic_DNA"/>
</dbReference>
<keyword evidence="3" id="KW-1185">Reference proteome</keyword>
<gene>
    <name evidence="2" type="ORF">N7498_008878</name>
</gene>
<feature type="transmembrane region" description="Helical" evidence="1">
    <location>
        <begin position="78"/>
        <end position="98"/>
    </location>
</feature>
<evidence type="ECO:0000313" key="3">
    <source>
        <dbReference type="Proteomes" id="UP001150904"/>
    </source>
</evidence>
<reference evidence="2" key="1">
    <citation type="submission" date="2022-12" db="EMBL/GenBank/DDBJ databases">
        <authorList>
            <person name="Petersen C."/>
        </authorList>
    </citation>
    <scope>NUCLEOTIDE SEQUENCE</scope>
    <source>
        <strain evidence="2">IBT 15544</strain>
    </source>
</reference>
<keyword evidence="1" id="KW-0472">Membrane</keyword>
<keyword evidence="1" id="KW-0812">Transmembrane</keyword>
<reference evidence="2" key="2">
    <citation type="journal article" date="2023" name="IMA Fungus">
        <title>Comparative genomic study of the Penicillium genus elucidates a diverse pangenome and 15 lateral gene transfer events.</title>
        <authorList>
            <person name="Petersen C."/>
            <person name="Sorensen T."/>
            <person name="Nielsen M.R."/>
            <person name="Sondergaard T.E."/>
            <person name="Sorensen J.L."/>
            <person name="Fitzpatrick D.A."/>
            <person name="Frisvad J.C."/>
            <person name="Nielsen K.L."/>
        </authorList>
    </citation>
    <scope>NUCLEOTIDE SEQUENCE</scope>
    <source>
        <strain evidence="2">IBT 15544</strain>
    </source>
</reference>
<dbReference type="RefSeq" id="XP_058305928.1">
    <property type="nucleotide sequence ID" value="XM_058455940.1"/>
</dbReference>
<accession>A0A9W9JEJ5</accession>
<organism evidence="2 3">
    <name type="scientific">Penicillium cinerascens</name>
    <dbReference type="NCBI Taxonomy" id="70096"/>
    <lineage>
        <taxon>Eukaryota</taxon>
        <taxon>Fungi</taxon>
        <taxon>Dikarya</taxon>
        <taxon>Ascomycota</taxon>
        <taxon>Pezizomycotina</taxon>
        <taxon>Eurotiomycetes</taxon>
        <taxon>Eurotiomycetidae</taxon>
        <taxon>Eurotiales</taxon>
        <taxon>Aspergillaceae</taxon>
        <taxon>Penicillium</taxon>
    </lineage>
</organism>
<dbReference type="Proteomes" id="UP001150904">
    <property type="component" value="Unassembled WGS sequence"/>
</dbReference>
<dbReference type="GeneID" id="83183241"/>
<proteinExistence type="predicted"/>